<sequence>METRLQRATSGEGQEDPVRLLPDDALADALRRLPRQGLAVSRCGRRAWRDFTDARRLMLPHLLPRAVGGIFLNINFNGLDSSVFLARPTTAGPAISGDFDYLPDPHEGSFLRDHCNGLLLLRDAVANPARGGGLDWPRAHLRA</sequence>
<keyword evidence="2" id="KW-1185">Reference proteome</keyword>
<organism evidence="1 2">
    <name type="scientific">Panicum miliaceum</name>
    <name type="common">Proso millet</name>
    <name type="synonym">Broomcorn millet</name>
    <dbReference type="NCBI Taxonomy" id="4540"/>
    <lineage>
        <taxon>Eukaryota</taxon>
        <taxon>Viridiplantae</taxon>
        <taxon>Streptophyta</taxon>
        <taxon>Embryophyta</taxon>
        <taxon>Tracheophyta</taxon>
        <taxon>Spermatophyta</taxon>
        <taxon>Magnoliopsida</taxon>
        <taxon>Liliopsida</taxon>
        <taxon>Poales</taxon>
        <taxon>Poaceae</taxon>
        <taxon>PACMAD clade</taxon>
        <taxon>Panicoideae</taxon>
        <taxon>Panicodae</taxon>
        <taxon>Paniceae</taxon>
        <taxon>Panicinae</taxon>
        <taxon>Panicum</taxon>
        <taxon>Panicum sect. Panicum</taxon>
    </lineage>
</organism>
<comment type="caution">
    <text evidence="1">The sequence shown here is derived from an EMBL/GenBank/DDBJ whole genome shotgun (WGS) entry which is preliminary data.</text>
</comment>
<dbReference type="STRING" id="4540.A0A3L6QIY0"/>
<evidence type="ECO:0008006" key="3">
    <source>
        <dbReference type="Google" id="ProtNLM"/>
    </source>
</evidence>
<evidence type="ECO:0000313" key="1">
    <source>
        <dbReference type="EMBL" id="RLM79356.1"/>
    </source>
</evidence>
<proteinExistence type="predicted"/>
<dbReference type="AlphaFoldDB" id="A0A3L6QIY0"/>
<dbReference type="Proteomes" id="UP000275267">
    <property type="component" value="Unassembled WGS sequence"/>
</dbReference>
<dbReference type="PANTHER" id="PTHR34591">
    <property type="entry name" value="OS03G0653100 PROTEIN-RELATED"/>
    <property type="match status" value="1"/>
</dbReference>
<protein>
    <recommendedName>
        <fullName evidence="3">F-box protein</fullName>
    </recommendedName>
</protein>
<name>A0A3L6QIY0_PANMI</name>
<dbReference type="PANTHER" id="PTHR34591:SF52">
    <property type="entry name" value="F-BOX DOMAIN-CONTAINING PROTEIN"/>
    <property type="match status" value="1"/>
</dbReference>
<reference evidence="2" key="1">
    <citation type="journal article" date="2019" name="Nat. Commun.">
        <title>The genome of broomcorn millet.</title>
        <authorList>
            <person name="Zou C."/>
            <person name="Miki D."/>
            <person name="Li D."/>
            <person name="Tang Q."/>
            <person name="Xiao L."/>
            <person name="Rajput S."/>
            <person name="Deng P."/>
            <person name="Jia W."/>
            <person name="Huang R."/>
            <person name="Zhang M."/>
            <person name="Sun Y."/>
            <person name="Hu J."/>
            <person name="Fu X."/>
            <person name="Schnable P.S."/>
            <person name="Li F."/>
            <person name="Zhang H."/>
            <person name="Feng B."/>
            <person name="Zhu X."/>
            <person name="Liu R."/>
            <person name="Schnable J.C."/>
            <person name="Zhu J.-K."/>
            <person name="Zhang H."/>
        </authorList>
    </citation>
    <scope>NUCLEOTIDE SEQUENCE [LARGE SCALE GENOMIC DNA]</scope>
</reference>
<evidence type="ECO:0000313" key="2">
    <source>
        <dbReference type="Proteomes" id="UP000275267"/>
    </source>
</evidence>
<accession>A0A3L6QIY0</accession>
<dbReference type="EMBL" id="PQIB02000012">
    <property type="protein sequence ID" value="RLM79356.1"/>
    <property type="molecule type" value="Genomic_DNA"/>
</dbReference>
<gene>
    <name evidence="1" type="ORF">C2845_PM12G05230</name>
</gene>